<dbReference type="PANTHER" id="PTHR36181:SF2">
    <property type="entry name" value="INTRON-ENCODED ENDONUCLEASE AI3-RELATED"/>
    <property type="match status" value="1"/>
</dbReference>
<dbReference type="Gene3D" id="3.10.28.10">
    <property type="entry name" value="Homing endonucleases"/>
    <property type="match status" value="1"/>
</dbReference>
<dbReference type="InterPro" id="IPR027434">
    <property type="entry name" value="Homing_endonucl"/>
</dbReference>
<organism evidence="2 3">
    <name type="scientific">candidate division Kazan bacterium GW2011_GWB1_52_7</name>
    <dbReference type="NCBI Taxonomy" id="1620414"/>
    <lineage>
        <taxon>Bacteria</taxon>
        <taxon>Bacteria division Kazan-3B-28</taxon>
    </lineage>
</organism>
<dbReference type="GO" id="GO:0004519">
    <property type="term" value="F:endonuclease activity"/>
    <property type="evidence" value="ECO:0007669"/>
    <property type="project" value="UniProtKB-KW"/>
</dbReference>
<proteinExistence type="predicted"/>
<dbReference type="Proteomes" id="UP000034913">
    <property type="component" value="Unassembled WGS sequence"/>
</dbReference>
<dbReference type="AlphaFoldDB" id="A0A0G1X5Z9"/>
<dbReference type="SUPFAM" id="SSF55608">
    <property type="entry name" value="Homing endonucleases"/>
    <property type="match status" value="1"/>
</dbReference>
<comment type="caution">
    <text evidence="2">The sequence shown here is derived from an EMBL/GenBank/DDBJ whole genome shotgun (WGS) entry which is preliminary data.</text>
</comment>
<evidence type="ECO:0000313" key="2">
    <source>
        <dbReference type="EMBL" id="KKW26573.1"/>
    </source>
</evidence>
<dbReference type="Pfam" id="PF00961">
    <property type="entry name" value="LAGLIDADG_1"/>
    <property type="match status" value="1"/>
</dbReference>
<evidence type="ECO:0000313" key="3">
    <source>
        <dbReference type="Proteomes" id="UP000034913"/>
    </source>
</evidence>
<dbReference type="InterPro" id="IPR051289">
    <property type="entry name" value="LAGLIDADG_Endonuclease"/>
</dbReference>
<dbReference type="InterPro" id="IPR004860">
    <property type="entry name" value="LAGLIDADG_dom"/>
</dbReference>
<evidence type="ECO:0000259" key="1">
    <source>
        <dbReference type="Pfam" id="PF00961"/>
    </source>
</evidence>
<dbReference type="EMBL" id="LCRB01000003">
    <property type="protein sequence ID" value="KKW26573.1"/>
    <property type="molecule type" value="Genomic_DNA"/>
</dbReference>
<keyword evidence="2" id="KW-0378">Hydrolase</keyword>
<keyword evidence="2" id="KW-0540">Nuclease</keyword>
<dbReference type="PANTHER" id="PTHR36181">
    <property type="entry name" value="INTRON-ENCODED ENDONUCLEASE AI3-RELATED"/>
    <property type="match status" value="1"/>
</dbReference>
<gene>
    <name evidence="2" type="ORF">VF00_C0003G0002</name>
</gene>
<reference evidence="2 3" key="1">
    <citation type="journal article" date="2015" name="Nature">
        <title>rRNA introns, odd ribosomes, and small enigmatic genomes across a large radiation of phyla.</title>
        <authorList>
            <person name="Brown C.T."/>
            <person name="Hug L.A."/>
            <person name="Thomas B.C."/>
            <person name="Sharon I."/>
            <person name="Castelle C.J."/>
            <person name="Singh A."/>
            <person name="Wilkins M.J."/>
            <person name="Williams K.H."/>
            <person name="Banfield J.F."/>
        </authorList>
    </citation>
    <scope>NUCLEOTIDE SEQUENCE [LARGE SCALE GENOMIC DNA]</scope>
</reference>
<protein>
    <submittedName>
        <fullName evidence="2">LAGLIDADG homing endonuclease</fullName>
    </submittedName>
</protein>
<sequence>MSADNQQERLSWYVAGYVDGEGSFHVAIQKSPNVKLGYQVIPEFHVSQNQERASMLREIQQLLGCGYIKDNHRTSLTDKSQVLVVRDRHDLLTKVIPFFRHYPLLSSKQTDFQKFAEIVSAMRTNHHLEKNGLKKIIIKAFSMNGGGRYRKLDKDKILANLESSETICQVLPHGRKDIVRTA</sequence>
<accession>A0A0G1X5Z9</accession>
<name>A0A0G1X5Z9_UNCK3</name>
<keyword evidence="2" id="KW-0255">Endonuclease</keyword>
<feature type="domain" description="Homing endonuclease LAGLIDADG" evidence="1">
    <location>
        <begin position="15"/>
        <end position="119"/>
    </location>
</feature>